<evidence type="ECO:0000313" key="1">
    <source>
        <dbReference type="EMBL" id="MBB5752958.1"/>
    </source>
</evidence>
<comment type="caution">
    <text evidence="1">The sequence shown here is derived from an EMBL/GenBank/DDBJ whole genome shotgun (WGS) entry which is preliminary data.</text>
</comment>
<accession>A0A7W9FLN5</accession>
<gene>
    <name evidence="1" type="ORF">GGQ63_002012</name>
</gene>
<proteinExistence type="predicted"/>
<dbReference type="Proteomes" id="UP000523821">
    <property type="component" value="Unassembled WGS sequence"/>
</dbReference>
<evidence type="ECO:0000313" key="2">
    <source>
        <dbReference type="Proteomes" id="UP000523821"/>
    </source>
</evidence>
<dbReference type="EMBL" id="JACHOO010000003">
    <property type="protein sequence ID" value="MBB5752958.1"/>
    <property type="molecule type" value="Genomic_DNA"/>
</dbReference>
<dbReference type="AlphaFoldDB" id="A0A7W9FLN5"/>
<protein>
    <submittedName>
        <fullName evidence="1">Uncharacterized protein</fullName>
    </submittedName>
</protein>
<reference evidence="1 2" key="1">
    <citation type="submission" date="2020-08" db="EMBL/GenBank/DDBJ databases">
        <title>Genomic Encyclopedia of Type Strains, Phase IV (KMG-IV): sequencing the most valuable type-strain genomes for metagenomic binning, comparative biology and taxonomic classification.</title>
        <authorList>
            <person name="Goeker M."/>
        </authorList>
    </citation>
    <scope>NUCLEOTIDE SEQUENCE [LARGE SCALE GENOMIC DNA]</scope>
    <source>
        <strain evidence="1 2">DSM 16268</strain>
    </source>
</reference>
<sequence length="81" mass="9176">MILYRAAKRADELRQICLEELAVHAPTRGVAGLEIVVVDEGGRTWDAVNIRRYDDRPAEGDLLRAARERIDLQRDLFTLSG</sequence>
<name>A0A7W9FLN5_9HYPH</name>
<keyword evidence="2" id="KW-1185">Reference proteome</keyword>
<organism evidence="1 2">
    <name type="scientific">Prosthecomicrobium pneumaticum</name>
    <dbReference type="NCBI Taxonomy" id="81895"/>
    <lineage>
        <taxon>Bacteria</taxon>
        <taxon>Pseudomonadati</taxon>
        <taxon>Pseudomonadota</taxon>
        <taxon>Alphaproteobacteria</taxon>
        <taxon>Hyphomicrobiales</taxon>
        <taxon>Kaistiaceae</taxon>
        <taxon>Prosthecomicrobium</taxon>
    </lineage>
</organism>
<dbReference type="RefSeq" id="WP_183855220.1">
    <property type="nucleotide sequence ID" value="NZ_JACHOO010000003.1"/>
</dbReference>